<evidence type="ECO:0000256" key="1">
    <source>
        <dbReference type="SAM" id="Coils"/>
    </source>
</evidence>
<reference evidence="3 4" key="1">
    <citation type="journal article" date="2024" name="IMA Fungus">
        <title>IMA Genome - F19 : A genome assembly and annotation guide to empower mycologists, including annotated draft genome sequences of Ceratocystis pirilliformis, Diaporthe australafricana, Fusarium ophioides, Paecilomyces lecythidis, and Sporothrix stenoceras.</title>
        <authorList>
            <person name="Aylward J."/>
            <person name="Wilson A.M."/>
            <person name="Visagie C.M."/>
            <person name="Spraker J."/>
            <person name="Barnes I."/>
            <person name="Buitendag C."/>
            <person name="Ceriani C."/>
            <person name="Del Mar Angel L."/>
            <person name="du Plessis D."/>
            <person name="Fuchs T."/>
            <person name="Gasser K."/>
            <person name="Kramer D."/>
            <person name="Li W."/>
            <person name="Munsamy K."/>
            <person name="Piso A."/>
            <person name="Price J.L."/>
            <person name="Sonnekus B."/>
            <person name="Thomas C."/>
            <person name="van der Nest A."/>
            <person name="van Dijk A."/>
            <person name="van Heerden A."/>
            <person name="van Vuuren N."/>
            <person name="Yilmaz N."/>
            <person name="Duong T.A."/>
            <person name="van der Merwe N.A."/>
            <person name="Wingfield M.J."/>
            <person name="Wingfield B.D."/>
        </authorList>
    </citation>
    <scope>NUCLEOTIDE SEQUENCE [LARGE SCALE GENOMIC DNA]</scope>
    <source>
        <strain evidence="3 4">CMW 18167</strain>
    </source>
</reference>
<organism evidence="3 4">
    <name type="scientific">Paecilomyces lecythidis</name>
    <dbReference type="NCBI Taxonomy" id="3004212"/>
    <lineage>
        <taxon>Eukaryota</taxon>
        <taxon>Fungi</taxon>
        <taxon>Dikarya</taxon>
        <taxon>Ascomycota</taxon>
        <taxon>Pezizomycotina</taxon>
        <taxon>Eurotiomycetes</taxon>
        <taxon>Eurotiomycetidae</taxon>
        <taxon>Eurotiales</taxon>
        <taxon>Thermoascaceae</taxon>
        <taxon>Paecilomyces</taxon>
    </lineage>
</organism>
<name>A0ABR3X387_9EURO</name>
<dbReference type="EMBL" id="JAVDPF010000031">
    <property type="protein sequence ID" value="KAL1870353.1"/>
    <property type="molecule type" value="Genomic_DNA"/>
</dbReference>
<feature type="region of interest" description="Disordered" evidence="2">
    <location>
        <begin position="66"/>
        <end position="183"/>
    </location>
</feature>
<proteinExistence type="predicted"/>
<sequence length="512" mass="58290">MDESSIPRLDEDQYRQEVLQFPSEQSEHDAEQQLIEEARKLDLKLPEVEIAASLAASMAFGVVDINGSSSASSPALERNSVSDVVSSRATSIDQLVTSLSATTVASDKARSASTRSGASNSTRPTSYCSVESRRGPSRERDQGHRIERSDSAPSARSPSTREGKRASFIHAMGKLPFRKKRRESTVLLPSSAQITVKKGGNEVDKVCIETKRERTPTTEQKEEEDTIKVEVPIFDDAALQRSTQDPQLREMVESHRAQARRHIAFQRELLKTLSESHEKYVADKTSEHEREVDEKREKVRSPYRTSNTYTYMSMLQNIADAARIEERQLAAEIEQEMEFEKAKMNSRTRIKHMEGYCVSHSPPATPGSENGSDAERARMRKITRQQKEQLAQEYHDRDSMDRLHQAKIKVLRDRQEIQLQEAMARMERELNALVDKHSNELAELQKAHHQLEELLVQALDMKKSKMKSRWNLEQAILRRKLELEHGRPYGPLPPLSFADLDDETSNSVKGWT</sequence>
<feature type="region of interest" description="Disordered" evidence="2">
    <location>
        <begin position="491"/>
        <end position="512"/>
    </location>
</feature>
<dbReference type="Proteomes" id="UP001583193">
    <property type="component" value="Unassembled WGS sequence"/>
</dbReference>
<keyword evidence="4" id="KW-1185">Reference proteome</keyword>
<gene>
    <name evidence="3" type="ORF">Plec18167_007487</name>
</gene>
<comment type="caution">
    <text evidence="3">The sequence shown here is derived from an EMBL/GenBank/DDBJ whole genome shotgun (WGS) entry which is preliminary data.</text>
</comment>
<evidence type="ECO:0000256" key="2">
    <source>
        <dbReference type="SAM" id="MobiDB-lite"/>
    </source>
</evidence>
<feature type="region of interest" description="Disordered" evidence="2">
    <location>
        <begin position="280"/>
        <end position="300"/>
    </location>
</feature>
<protein>
    <submittedName>
        <fullName evidence="3">Uncharacterized protein</fullName>
    </submittedName>
</protein>
<keyword evidence="1" id="KW-0175">Coiled coil</keyword>
<evidence type="ECO:0000313" key="3">
    <source>
        <dbReference type="EMBL" id="KAL1870353.1"/>
    </source>
</evidence>
<evidence type="ECO:0000313" key="4">
    <source>
        <dbReference type="Proteomes" id="UP001583193"/>
    </source>
</evidence>
<feature type="compositionally biased region" description="Polar residues" evidence="2">
    <location>
        <begin position="66"/>
        <end position="129"/>
    </location>
</feature>
<accession>A0ABR3X387</accession>
<feature type="compositionally biased region" description="Basic and acidic residues" evidence="2">
    <location>
        <begin position="131"/>
        <end position="150"/>
    </location>
</feature>
<feature type="coiled-coil region" evidence="1">
    <location>
        <begin position="412"/>
        <end position="461"/>
    </location>
</feature>